<reference evidence="8" key="1">
    <citation type="submission" date="2022-11" db="EMBL/GenBank/DDBJ databases">
        <authorList>
            <person name="Scott C."/>
            <person name="Bruce N."/>
        </authorList>
    </citation>
    <scope>NUCLEOTIDE SEQUENCE</scope>
</reference>
<feature type="chain" id="PRO_5040206129" description="Mid2 domain-containing protein" evidence="7">
    <location>
        <begin position="19"/>
        <end position="379"/>
    </location>
</feature>
<feature type="transmembrane region" description="Helical" evidence="6">
    <location>
        <begin position="229"/>
        <end position="251"/>
    </location>
</feature>
<accession>A0A9P1H688</accession>
<dbReference type="AlphaFoldDB" id="A0A9P1H688"/>
<evidence type="ECO:0000313" key="9">
    <source>
        <dbReference type="Proteomes" id="UP000838763"/>
    </source>
</evidence>
<protein>
    <recommendedName>
        <fullName evidence="10">Mid2 domain-containing protein</fullName>
    </recommendedName>
</protein>
<feature type="region of interest" description="Disordered" evidence="5">
    <location>
        <begin position="288"/>
        <end position="379"/>
    </location>
</feature>
<keyword evidence="7" id="KW-0732">Signal</keyword>
<evidence type="ECO:0000256" key="7">
    <source>
        <dbReference type="SAM" id="SignalP"/>
    </source>
</evidence>
<evidence type="ECO:0008006" key="10">
    <source>
        <dbReference type="Google" id="ProtNLM"/>
    </source>
</evidence>
<organism evidence="8 9">
    <name type="scientific">Parascedosporium putredinis</name>
    <dbReference type="NCBI Taxonomy" id="1442378"/>
    <lineage>
        <taxon>Eukaryota</taxon>
        <taxon>Fungi</taxon>
        <taxon>Dikarya</taxon>
        <taxon>Ascomycota</taxon>
        <taxon>Pezizomycotina</taxon>
        <taxon>Sordariomycetes</taxon>
        <taxon>Hypocreomycetidae</taxon>
        <taxon>Microascales</taxon>
        <taxon>Microascaceae</taxon>
        <taxon>Parascedosporium</taxon>
    </lineage>
</organism>
<keyword evidence="9" id="KW-1185">Reference proteome</keyword>
<proteinExistence type="predicted"/>
<feature type="signal peptide" evidence="7">
    <location>
        <begin position="1"/>
        <end position="18"/>
    </location>
</feature>
<evidence type="ECO:0000256" key="3">
    <source>
        <dbReference type="ARBA" id="ARBA00022989"/>
    </source>
</evidence>
<dbReference type="PANTHER" id="PTHR15549">
    <property type="entry name" value="PAIRED IMMUNOGLOBULIN-LIKE TYPE 2 RECEPTOR"/>
    <property type="match status" value="1"/>
</dbReference>
<comment type="caution">
    <text evidence="8">The sequence shown here is derived from an EMBL/GenBank/DDBJ whole genome shotgun (WGS) entry which is preliminary data.</text>
</comment>
<keyword evidence="4 6" id="KW-0472">Membrane</keyword>
<sequence>MRLSIPAALTALLTATSALKIPRQDPSPDPGPSRTTTIVHRVRDVDPGRQATHRRSRPAEATPVLEVPVKTVERVQTPPHITAAVPEYDRRLGAYELMRRAGMQDQLKRALAKRETIFVTVTVAVDGITTVFNSITSTVVSTTTSELHSTSIITSTAYENAKETVTVTSTIIIKATTVTTGPAETVGSVPDGSNIGDGDNSGGDSGSSGNNNNNDSKETGGGLSTGAKIGIGVGAGIAGLLLIGAIGTYFWKQHQMKPRVVDDGLGAGMSEVPVGGAGVGGAGVAAAAAANRHSRTPDHHNHKVSPLSPGFVPPASVTPEPRAGVAELGNQPVHHGAELSGEDALPRFPTAAEADSRPVMGHGSGPVPDVYEMPAEPYR</sequence>
<name>A0A9P1H688_9PEZI</name>
<dbReference type="GO" id="GO:0016020">
    <property type="term" value="C:membrane"/>
    <property type="evidence" value="ECO:0007669"/>
    <property type="project" value="UniProtKB-SubCell"/>
</dbReference>
<gene>
    <name evidence="8" type="ORF">PPNO1_LOCUS7171</name>
</gene>
<dbReference type="EMBL" id="CALLCH030000016">
    <property type="protein sequence ID" value="CAI4217564.1"/>
    <property type="molecule type" value="Genomic_DNA"/>
</dbReference>
<feature type="region of interest" description="Disordered" evidence="5">
    <location>
        <begin position="182"/>
        <end position="219"/>
    </location>
</feature>
<evidence type="ECO:0000256" key="1">
    <source>
        <dbReference type="ARBA" id="ARBA00004167"/>
    </source>
</evidence>
<evidence type="ECO:0000256" key="4">
    <source>
        <dbReference type="ARBA" id="ARBA00023136"/>
    </source>
</evidence>
<evidence type="ECO:0000256" key="6">
    <source>
        <dbReference type="SAM" id="Phobius"/>
    </source>
</evidence>
<dbReference type="Proteomes" id="UP000838763">
    <property type="component" value="Unassembled WGS sequence"/>
</dbReference>
<dbReference type="InterPro" id="IPR051694">
    <property type="entry name" value="Immunoregulatory_rcpt-like"/>
</dbReference>
<keyword evidence="2 6" id="KW-0812">Transmembrane</keyword>
<evidence type="ECO:0000313" key="8">
    <source>
        <dbReference type="EMBL" id="CAI4217564.1"/>
    </source>
</evidence>
<keyword evidence="3 6" id="KW-1133">Transmembrane helix</keyword>
<comment type="subcellular location">
    <subcellularLocation>
        <location evidence="1">Membrane</location>
        <topology evidence="1">Single-pass membrane protein</topology>
    </subcellularLocation>
</comment>
<evidence type="ECO:0000256" key="5">
    <source>
        <dbReference type="SAM" id="MobiDB-lite"/>
    </source>
</evidence>
<dbReference type="GO" id="GO:0071944">
    <property type="term" value="C:cell periphery"/>
    <property type="evidence" value="ECO:0007669"/>
    <property type="project" value="UniProtKB-ARBA"/>
</dbReference>
<evidence type="ECO:0000256" key="2">
    <source>
        <dbReference type="ARBA" id="ARBA00022692"/>
    </source>
</evidence>